<keyword evidence="6" id="KW-0653">Protein transport</keyword>
<gene>
    <name evidence="10" type="ORF">EB796_018085</name>
</gene>
<dbReference type="PROSITE" id="PS01339">
    <property type="entry name" value="SURF4"/>
    <property type="match status" value="1"/>
</dbReference>
<dbReference type="InterPro" id="IPR045214">
    <property type="entry name" value="Surf1/Surf4"/>
</dbReference>
<keyword evidence="4 9" id="KW-0812">Transmembrane</keyword>
<evidence type="ECO:0000256" key="3">
    <source>
        <dbReference type="ARBA" id="ARBA00022448"/>
    </source>
</evidence>
<evidence type="ECO:0000256" key="6">
    <source>
        <dbReference type="ARBA" id="ARBA00022927"/>
    </source>
</evidence>
<comment type="caution">
    <text evidence="10">The sequence shown here is derived from an EMBL/GenBank/DDBJ whole genome shotgun (WGS) entry which is preliminary data.</text>
</comment>
<keyword evidence="5" id="KW-0256">Endoplasmic reticulum</keyword>
<feature type="transmembrane region" description="Helical" evidence="9">
    <location>
        <begin position="23"/>
        <end position="45"/>
    </location>
</feature>
<dbReference type="PANTHER" id="PTHR23427">
    <property type="entry name" value="SURFEIT LOCUS PROTEIN"/>
    <property type="match status" value="1"/>
</dbReference>
<comment type="similarity">
    <text evidence="2">Belongs to the SURF4 family.</text>
</comment>
<keyword evidence="7 9" id="KW-1133">Transmembrane helix</keyword>
<evidence type="ECO:0000256" key="4">
    <source>
        <dbReference type="ARBA" id="ARBA00022692"/>
    </source>
</evidence>
<evidence type="ECO:0000313" key="11">
    <source>
        <dbReference type="Proteomes" id="UP000593567"/>
    </source>
</evidence>
<feature type="transmembrane region" description="Helical" evidence="9">
    <location>
        <begin position="52"/>
        <end position="71"/>
    </location>
</feature>
<feature type="transmembrane region" description="Helical" evidence="9">
    <location>
        <begin position="197"/>
        <end position="220"/>
    </location>
</feature>
<dbReference type="EMBL" id="VXIV02002690">
    <property type="protein sequence ID" value="KAF6023601.1"/>
    <property type="molecule type" value="Genomic_DNA"/>
</dbReference>
<comment type="subcellular location">
    <subcellularLocation>
        <location evidence="1">Endoplasmic reticulum membrane</location>
        <topology evidence="1">Multi-pass membrane protein</topology>
    </subcellularLocation>
</comment>
<dbReference type="Proteomes" id="UP000593567">
    <property type="component" value="Unassembled WGS sequence"/>
</dbReference>
<evidence type="ECO:0000313" key="10">
    <source>
        <dbReference type="EMBL" id="KAF6023601.1"/>
    </source>
</evidence>
<reference evidence="10" key="1">
    <citation type="submission" date="2020-06" db="EMBL/GenBank/DDBJ databases">
        <title>Draft genome of Bugula neritina, a colonial animal packing powerful symbionts and potential medicines.</title>
        <authorList>
            <person name="Rayko M."/>
        </authorList>
    </citation>
    <scope>NUCLEOTIDE SEQUENCE [LARGE SCALE GENOMIC DNA]</scope>
    <source>
        <strain evidence="10">Kwan_BN1</strain>
    </source>
</reference>
<dbReference type="PANTHER" id="PTHR23427:SF1">
    <property type="entry name" value="SURFEIT LOCUS PROTEIN 4"/>
    <property type="match status" value="1"/>
</dbReference>
<dbReference type="InterPro" id="IPR002995">
    <property type="entry name" value="Surf4"/>
</dbReference>
<dbReference type="GO" id="GO:0005789">
    <property type="term" value="C:endoplasmic reticulum membrane"/>
    <property type="evidence" value="ECO:0007669"/>
    <property type="project" value="UniProtKB-SubCell"/>
</dbReference>
<evidence type="ECO:0000256" key="1">
    <source>
        <dbReference type="ARBA" id="ARBA00004477"/>
    </source>
</evidence>
<feature type="transmembrane region" description="Helical" evidence="9">
    <location>
        <begin position="116"/>
        <end position="133"/>
    </location>
</feature>
<evidence type="ECO:0000256" key="9">
    <source>
        <dbReference type="SAM" id="Phobius"/>
    </source>
</evidence>
<evidence type="ECO:0000256" key="7">
    <source>
        <dbReference type="ARBA" id="ARBA00022989"/>
    </source>
</evidence>
<sequence>MVRMMTQWSEQRDYMDSQWRCGWFLATLFVLVNLIGQLGGSVLVIARKYVEVACGILLGIILLQTVAYSVLWDFRFLTRNLSLVGGVVLLLAESRVEARSSFAGLPSTGENKLKEYLQLGGRLLLVLLFVSILHLDSDLFTIIKTLIGMAFMILVAVGFKTKLCSMILVLWLTSLNLYFNAFWMLDSSTGMYDFLKYDFFQTLSIVGGLLLLVALGPGGVSMDEHKKAW</sequence>
<dbReference type="OrthoDB" id="7859621at2759"/>
<evidence type="ECO:0000256" key="2">
    <source>
        <dbReference type="ARBA" id="ARBA00006945"/>
    </source>
</evidence>
<proteinExistence type="inferred from homology"/>
<keyword evidence="8 9" id="KW-0472">Membrane</keyword>
<feature type="transmembrane region" description="Helical" evidence="9">
    <location>
        <begin position="139"/>
        <end position="159"/>
    </location>
</feature>
<dbReference type="GO" id="GO:0007030">
    <property type="term" value="P:Golgi organization"/>
    <property type="evidence" value="ECO:0007669"/>
    <property type="project" value="TreeGrafter"/>
</dbReference>
<evidence type="ECO:0000256" key="8">
    <source>
        <dbReference type="ARBA" id="ARBA00023136"/>
    </source>
</evidence>
<name>A0A7J7JDA9_BUGNE</name>
<feature type="transmembrane region" description="Helical" evidence="9">
    <location>
        <begin position="166"/>
        <end position="185"/>
    </location>
</feature>
<dbReference type="GO" id="GO:0015031">
    <property type="term" value="P:protein transport"/>
    <property type="evidence" value="ECO:0007669"/>
    <property type="project" value="UniProtKB-KW"/>
</dbReference>
<keyword evidence="11" id="KW-1185">Reference proteome</keyword>
<dbReference type="Pfam" id="PF02077">
    <property type="entry name" value="SURF4"/>
    <property type="match status" value="1"/>
</dbReference>
<evidence type="ECO:0000256" key="5">
    <source>
        <dbReference type="ARBA" id="ARBA00022824"/>
    </source>
</evidence>
<accession>A0A7J7JDA9</accession>
<organism evidence="10 11">
    <name type="scientific">Bugula neritina</name>
    <name type="common">Brown bryozoan</name>
    <name type="synonym">Sertularia neritina</name>
    <dbReference type="NCBI Taxonomy" id="10212"/>
    <lineage>
        <taxon>Eukaryota</taxon>
        <taxon>Metazoa</taxon>
        <taxon>Spiralia</taxon>
        <taxon>Lophotrochozoa</taxon>
        <taxon>Bryozoa</taxon>
        <taxon>Gymnolaemata</taxon>
        <taxon>Cheilostomatida</taxon>
        <taxon>Flustrina</taxon>
        <taxon>Buguloidea</taxon>
        <taxon>Bugulidae</taxon>
        <taxon>Bugula</taxon>
    </lineage>
</organism>
<dbReference type="GO" id="GO:0005793">
    <property type="term" value="C:endoplasmic reticulum-Golgi intermediate compartment"/>
    <property type="evidence" value="ECO:0007669"/>
    <property type="project" value="TreeGrafter"/>
</dbReference>
<protein>
    <submittedName>
        <fullName evidence="10">SURF4</fullName>
    </submittedName>
</protein>
<dbReference type="AlphaFoldDB" id="A0A7J7JDA9"/>
<keyword evidence="3" id="KW-0813">Transport</keyword>